<dbReference type="STRING" id="675120.N1PHL4"/>
<feature type="transmembrane region" description="Helical" evidence="2">
    <location>
        <begin position="895"/>
        <end position="917"/>
    </location>
</feature>
<dbReference type="GO" id="GO:0004553">
    <property type="term" value="F:hydrolase activity, hydrolyzing O-glycosyl compounds"/>
    <property type="evidence" value="ECO:0007669"/>
    <property type="project" value="InterPro"/>
</dbReference>
<feature type="chain" id="PRO_5004109849" description="GH16 domain-containing protein" evidence="3">
    <location>
        <begin position="19"/>
        <end position="1115"/>
    </location>
</feature>
<evidence type="ECO:0000256" key="1">
    <source>
        <dbReference type="SAM" id="MobiDB-lite"/>
    </source>
</evidence>
<feature type="transmembrane region" description="Helical" evidence="2">
    <location>
        <begin position="703"/>
        <end position="725"/>
    </location>
</feature>
<dbReference type="Pfam" id="PF00722">
    <property type="entry name" value="Glyco_hydro_16"/>
    <property type="match status" value="1"/>
</dbReference>
<keyword evidence="2" id="KW-1133">Transmembrane helix</keyword>
<dbReference type="InterPro" id="IPR013320">
    <property type="entry name" value="ConA-like_dom_sf"/>
</dbReference>
<feature type="compositionally biased region" description="Polar residues" evidence="1">
    <location>
        <begin position="477"/>
        <end position="489"/>
    </location>
</feature>
<gene>
    <name evidence="6" type="ORF">DOTSEDRAFT_56085</name>
</gene>
<feature type="transmembrane region" description="Helical" evidence="2">
    <location>
        <begin position="1026"/>
        <end position="1052"/>
    </location>
</feature>
<evidence type="ECO:0000256" key="2">
    <source>
        <dbReference type="SAM" id="Phobius"/>
    </source>
</evidence>
<dbReference type="EMBL" id="KB446543">
    <property type="protein sequence ID" value="EME41040.1"/>
    <property type="molecule type" value="Genomic_DNA"/>
</dbReference>
<protein>
    <recommendedName>
        <fullName evidence="8">GH16 domain-containing protein</fullName>
    </recommendedName>
</protein>
<sequence>MKMLSFLAAPLLIGVAAGQQRNVTLPSQCSCGYRDPRTQEVYTEAVIQYFNETDVDQDVFKASKYAHKNQKGWNTIFPQGADPANVIRGNNGSLPWQDSIDGTSPSLEMWLDKFHFHHLSTGAELRSLRHDMLYGSFRTSMRSAQPWVGGSAMSMYLQFNDSQSINFDLLNMNAASQARVMQLVNGEWPEYSLATNYTVIQAGNESMGIPPRQPWDFMDLKVDWSDDTVDFWIFDNNTRRITKDERSIPTVPQELYFSHWSTGDTNYMQGPPENRTLANVRWVRAFFNSSLMTDRDHATYDARCNMIAKCSTEDITLRGSSDYSPAAEVPWKQPRIHQHIRDVAGYIAAAFSVFGVISIINAIIRRGPWHKLKVKHIRNVAWPGSKRNSTNKLRQSLRASMVGTNTGTHDWASNYPGPPVHVSDTGIETPAPGYTSRPGGRSGAETPLPSYDEGRMHSPWHSINSMIIPSRRLRPSAWNSPGPSRNGSVTMRAKQSGETMRGALVPPSEADEIMAQERSLDTPEDSTIRAARTRAYLDLGGRENDEDFIRPTSTDPSHSSFDTARDSPEMGHASFMDLDDKAEAMKAKRIRVAKLDEKDMKYADVKVEVPLAPQDESVAKEMKERTNVPDAMIGAATIAPSKEQPAKSSAAPQQRIDYLAGLVAICCIMVTFRHFSLTFWPYVTESQGDTKHFKADQVLSYILGPYFLTPLWIGPFFVTSCRFLAQRYLRTGNLADIANKMLLRAPRMLIPVFVFMILEYFLISLGLTSRLQWLPSVTYSVWPYVVPQPNFGVFLNEVIEITYIIPNAAPEIINHYCVGVLWTIPVQLQFSFVTLLATVLIKDVKKPWKRFLFYTLSILAGWYAVSWSACHWLGLMLADLDITYNWVKRVQAKWYYLYPILTFAFLITMATPLVLLFNSAIYSWSFMSWEAAIHPELTTARPVFETIPSIWYAYPDYYTPNLAILTFSVGLQIMVELSTWIQKALSIKIITFFHPHIMTIYLTHGFIFWSLGAYIAVALSGLSIPYWATLIVVAVSCYGVIFIVTIILTPLIDFATKGATKNIWRWATEEPVPHRQTTAPFSKELVLGRQADDALGTQTEELEKETVVRRPSQAA</sequence>
<dbReference type="eggNOG" id="ENOG502QU2I">
    <property type="taxonomic scope" value="Eukaryota"/>
</dbReference>
<dbReference type="PANTHER" id="PTHR38121">
    <property type="entry name" value="GH16 DOMAIN-CONTAINING PROTEIN"/>
    <property type="match status" value="1"/>
</dbReference>
<feature type="region of interest" description="Disordered" evidence="1">
    <location>
        <begin position="543"/>
        <end position="571"/>
    </location>
</feature>
<name>N1PHL4_DOTSN</name>
<feature type="transmembrane region" description="Helical" evidence="2">
    <location>
        <begin position="998"/>
        <end position="1020"/>
    </location>
</feature>
<evidence type="ECO:0000313" key="7">
    <source>
        <dbReference type="Proteomes" id="UP000016933"/>
    </source>
</evidence>
<feature type="region of interest" description="Disordered" evidence="1">
    <location>
        <begin position="476"/>
        <end position="503"/>
    </location>
</feature>
<keyword evidence="3" id="KW-0732">Signal</keyword>
<dbReference type="GO" id="GO:0016747">
    <property type="term" value="F:acyltransferase activity, transferring groups other than amino-acyl groups"/>
    <property type="evidence" value="ECO:0007669"/>
    <property type="project" value="InterPro"/>
</dbReference>
<dbReference type="Gene3D" id="2.60.120.200">
    <property type="match status" value="1"/>
</dbReference>
<dbReference type="InterPro" id="IPR000757">
    <property type="entry name" value="Beta-glucanase-like"/>
</dbReference>
<evidence type="ECO:0008006" key="8">
    <source>
        <dbReference type="Google" id="ProtNLM"/>
    </source>
</evidence>
<feature type="region of interest" description="Disordered" evidence="1">
    <location>
        <begin position="423"/>
        <end position="457"/>
    </location>
</feature>
<evidence type="ECO:0000259" key="4">
    <source>
        <dbReference type="Pfam" id="PF00722"/>
    </source>
</evidence>
<keyword evidence="7" id="KW-1185">Reference proteome</keyword>
<dbReference type="Pfam" id="PF01757">
    <property type="entry name" value="Acyl_transf_3"/>
    <property type="match status" value="1"/>
</dbReference>
<feature type="domain" description="GH16" evidence="4">
    <location>
        <begin position="105"/>
        <end position="270"/>
    </location>
</feature>
<feature type="domain" description="Acyltransferase 3" evidence="5">
    <location>
        <begin position="660"/>
        <end position="1044"/>
    </location>
</feature>
<feature type="transmembrane region" description="Helical" evidence="2">
    <location>
        <begin position="746"/>
        <end position="767"/>
    </location>
</feature>
<dbReference type="SUPFAM" id="SSF49899">
    <property type="entry name" value="Concanavalin A-like lectins/glucanases"/>
    <property type="match status" value="1"/>
</dbReference>
<dbReference type="InterPro" id="IPR002656">
    <property type="entry name" value="Acyl_transf_3_dom"/>
</dbReference>
<dbReference type="Proteomes" id="UP000016933">
    <property type="component" value="Unassembled WGS sequence"/>
</dbReference>
<reference evidence="6 7" key="2">
    <citation type="journal article" date="2012" name="PLoS Pathog.">
        <title>Diverse lifestyles and strategies of plant pathogenesis encoded in the genomes of eighteen Dothideomycetes fungi.</title>
        <authorList>
            <person name="Ohm R.A."/>
            <person name="Feau N."/>
            <person name="Henrissat B."/>
            <person name="Schoch C.L."/>
            <person name="Horwitz B.A."/>
            <person name="Barry K.W."/>
            <person name="Condon B.J."/>
            <person name="Copeland A.C."/>
            <person name="Dhillon B."/>
            <person name="Glaser F."/>
            <person name="Hesse C.N."/>
            <person name="Kosti I."/>
            <person name="LaButti K."/>
            <person name="Lindquist E.A."/>
            <person name="Lucas S."/>
            <person name="Salamov A.A."/>
            <person name="Bradshaw R.E."/>
            <person name="Ciuffetti L."/>
            <person name="Hamelin R.C."/>
            <person name="Kema G.H.J."/>
            <person name="Lawrence C."/>
            <person name="Scott J.A."/>
            <person name="Spatafora J.W."/>
            <person name="Turgeon B.G."/>
            <person name="de Wit P.J.G.M."/>
            <person name="Zhong S."/>
            <person name="Goodwin S.B."/>
            <person name="Grigoriev I.V."/>
        </authorList>
    </citation>
    <scope>NUCLEOTIDE SEQUENCE [LARGE SCALE GENOMIC DNA]</scope>
    <source>
        <strain evidence="7">NZE10 / CBS 128990</strain>
    </source>
</reference>
<reference evidence="7" key="1">
    <citation type="journal article" date="2012" name="PLoS Genet.">
        <title>The genomes of the fungal plant pathogens Cladosporium fulvum and Dothistroma septosporum reveal adaptation to different hosts and lifestyles but also signatures of common ancestry.</title>
        <authorList>
            <person name="de Wit P.J.G.M."/>
            <person name="van der Burgt A."/>
            <person name="Oekmen B."/>
            <person name="Stergiopoulos I."/>
            <person name="Abd-Elsalam K.A."/>
            <person name="Aerts A.L."/>
            <person name="Bahkali A.H."/>
            <person name="Beenen H.G."/>
            <person name="Chettri P."/>
            <person name="Cox M.P."/>
            <person name="Datema E."/>
            <person name="de Vries R.P."/>
            <person name="Dhillon B."/>
            <person name="Ganley A.R."/>
            <person name="Griffiths S.A."/>
            <person name="Guo Y."/>
            <person name="Hamelin R.C."/>
            <person name="Henrissat B."/>
            <person name="Kabir M.S."/>
            <person name="Jashni M.K."/>
            <person name="Kema G."/>
            <person name="Klaubauf S."/>
            <person name="Lapidus A."/>
            <person name="Levasseur A."/>
            <person name="Lindquist E."/>
            <person name="Mehrabi R."/>
            <person name="Ohm R.A."/>
            <person name="Owen T.J."/>
            <person name="Salamov A."/>
            <person name="Schwelm A."/>
            <person name="Schijlen E."/>
            <person name="Sun H."/>
            <person name="van den Burg H.A."/>
            <person name="van Ham R.C.H.J."/>
            <person name="Zhang S."/>
            <person name="Goodwin S.B."/>
            <person name="Grigoriev I.V."/>
            <person name="Collemare J."/>
            <person name="Bradshaw R.E."/>
        </authorList>
    </citation>
    <scope>NUCLEOTIDE SEQUENCE [LARGE SCALE GENOMIC DNA]</scope>
    <source>
        <strain evidence="7">NZE10 / CBS 128990</strain>
    </source>
</reference>
<dbReference type="OrthoDB" id="25131at2759"/>
<evidence type="ECO:0000313" key="6">
    <source>
        <dbReference type="EMBL" id="EME41040.1"/>
    </source>
</evidence>
<feature type="transmembrane region" description="Helical" evidence="2">
    <location>
        <begin position="820"/>
        <end position="841"/>
    </location>
</feature>
<keyword evidence="2" id="KW-0472">Membrane</keyword>
<keyword evidence="2" id="KW-0812">Transmembrane</keyword>
<proteinExistence type="predicted"/>
<accession>N1PHL4</accession>
<feature type="compositionally biased region" description="Polar residues" evidence="1">
    <location>
        <begin position="551"/>
        <end position="562"/>
    </location>
</feature>
<evidence type="ECO:0000259" key="5">
    <source>
        <dbReference type="Pfam" id="PF01757"/>
    </source>
</evidence>
<dbReference type="GO" id="GO:0005975">
    <property type="term" value="P:carbohydrate metabolic process"/>
    <property type="evidence" value="ECO:0007669"/>
    <property type="project" value="InterPro"/>
</dbReference>
<dbReference type="PANTHER" id="PTHR38121:SF2">
    <property type="entry name" value="ACYLTRANSFERASE 3 DOMAIN-CONTAINING PROTEIN"/>
    <property type="match status" value="1"/>
</dbReference>
<dbReference type="CDD" id="cd00413">
    <property type="entry name" value="Glyco_hydrolase_16"/>
    <property type="match status" value="1"/>
</dbReference>
<feature type="signal peptide" evidence="3">
    <location>
        <begin position="1"/>
        <end position="18"/>
    </location>
</feature>
<organism evidence="6 7">
    <name type="scientific">Dothistroma septosporum (strain NZE10 / CBS 128990)</name>
    <name type="common">Red band needle blight fungus</name>
    <name type="synonym">Mycosphaerella pini</name>
    <dbReference type="NCBI Taxonomy" id="675120"/>
    <lineage>
        <taxon>Eukaryota</taxon>
        <taxon>Fungi</taxon>
        <taxon>Dikarya</taxon>
        <taxon>Ascomycota</taxon>
        <taxon>Pezizomycotina</taxon>
        <taxon>Dothideomycetes</taxon>
        <taxon>Dothideomycetidae</taxon>
        <taxon>Mycosphaerellales</taxon>
        <taxon>Mycosphaerellaceae</taxon>
        <taxon>Dothistroma</taxon>
    </lineage>
</organism>
<feature type="transmembrane region" description="Helical" evidence="2">
    <location>
        <begin position="343"/>
        <end position="364"/>
    </location>
</feature>
<dbReference type="OMA" id="WTIAVQL"/>
<feature type="transmembrane region" description="Helical" evidence="2">
    <location>
        <begin position="658"/>
        <end position="683"/>
    </location>
</feature>
<feature type="region of interest" description="Disordered" evidence="1">
    <location>
        <begin position="1094"/>
        <end position="1115"/>
    </location>
</feature>
<dbReference type="AlphaFoldDB" id="N1PHL4"/>
<feature type="transmembrane region" description="Helical" evidence="2">
    <location>
        <begin position="853"/>
        <end position="875"/>
    </location>
</feature>
<dbReference type="HOGENOM" id="CLU_297715_0_0_1"/>
<evidence type="ECO:0000256" key="3">
    <source>
        <dbReference type="SAM" id="SignalP"/>
    </source>
</evidence>